<keyword evidence="8 11" id="KW-0653">Protein transport</keyword>
<name>A0A6S7FXK5_PARCT</name>
<keyword evidence="6 11" id="KW-0378">Hydrolase</keyword>
<dbReference type="InterPro" id="IPR046792">
    <property type="entry name" value="Peptidase_C54_cat"/>
</dbReference>
<dbReference type="GO" id="GO:0000423">
    <property type="term" value="P:mitophagy"/>
    <property type="evidence" value="ECO:0007669"/>
    <property type="project" value="TreeGrafter"/>
</dbReference>
<sequence length="150" mass="17071">METACFTYEGLPVLMNQQPCDYKPPVWILGKQYDGKYDEIQNAVKACLWFTYRKGFPAIGGTGPSSDSGWGCMLRSGQMILAEALLRRHLGRDWTWNPQEKNMKYMMVLKSFLDKKDSFYSIHQIAQMGVSEGKAIGSWFGPNTVSQVLR</sequence>
<evidence type="ECO:0000256" key="9">
    <source>
        <dbReference type="ARBA" id="ARBA00023006"/>
    </source>
</evidence>
<comment type="function">
    <text evidence="11">Cysteine protease that plays a key role in autophagy by mediating both proteolytic activation and delipidation of ATG8 family proteins.</text>
</comment>
<gene>
    <name evidence="12" type="ORF">PACLA_8A058307</name>
</gene>
<dbReference type="PANTHER" id="PTHR22624:SF49">
    <property type="entry name" value="CYSTEINE PROTEASE"/>
    <property type="match status" value="1"/>
</dbReference>
<organism evidence="12 13">
    <name type="scientific">Paramuricea clavata</name>
    <name type="common">Red gorgonian</name>
    <name type="synonym">Violescent sea-whip</name>
    <dbReference type="NCBI Taxonomy" id="317549"/>
    <lineage>
        <taxon>Eukaryota</taxon>
        <taxon>Metazoa</taxon>
        <taxon>Cnidaria</taxon>
        <taxon>Anthozoa</taxon>
        <taxon>Octocorallia</taxon>
        <taxon>Malacalcyonacea</taxon>
        <taxon>Plexauridae</taxon>
        <taxon>Paramuricea</taxon>
    </lineage>
</organism>
<dbReference type="InterPro" id="IPR038765">
    <property type="entry name" value="Papain-like_cys_pep_sf"/>
</dbReference>
<evidence type="ECO:0000256" key="4">
    <source>
        <dbReference type="ARBA" id="ARBA00022490"/>
    </source>
</evidence>
<evidence type="ECO:0000256" key="1">
    <source>
        <dbReference type="ARBA" id="ARBA00004496"/>
    </source>
</evidence>
<reference evidence="12" key="1">
    <citation type="submission" date="2020-04" db="EMBL/GenBank/DDBJ databases">
        <authorList>
            <person name="Alioto T."/>
            <person name="Alioto T."/>
            <person name="Gomez Garrido J."/>
        </authorList>
    </citation>
    <scope>NUCLEOTIDE SEQUENCE</scope>
    <source>
        <strain evidence="12">A484AB</strain>
    </source>
</reference>
<dbReference type="GO" id="GO:0015031">
    <property type="term" value="P:protein transport"/>
    <property type="evidence" value="ECO:0007669"/>
    <property type="project" value="UniProtKB-KW"/>
</dbReference>
<dbReference type="GO" id="GO:0005737">
    <property type="term" value="C:cytoplasm"/>
    <property type="evidence" value="ECO:0007669"/>
    <property type="project" value="UniProtKB-SubCell"/>
</dbReference>
<dbReference type="Pfam" id="PF03416">
    <property type="entry name" value="Peptidase_C54"/>
    <property type="match status" value="1"/>
</dbReference>
<protein>
    <recommendedName>
        <fullName evidence="11">Cysteine protease</fullName>
        <ecNumber evidence="11">3.4.22.-</ecNumber>
    </recommendedName>
</protein>
<evidence type="ECO:0000313" key="12">
    <source>
        <dbReference type="EMBL" id="CAB3984944.1"/>
    </source>
</evidence>
<dbReference type="EC" id="3.4.22.-" evidence="11"/>
<dbReference type="Proteomes" id="UP001152795">
    <property type="component" value="Unassembled WGS sequence"/>
</dbReference>
<dbReference type="GO" id="GO:0000045">
    <property type="term" value="P:autophagosome assembly"/>
    <property type="evidence" value="ECO:0007669"/>
    <property type="project" value="TreeGrafter"/>
</dbReference>
<dbReference type="GO" id="GO:0004197">
    <property type="term" value="F:cysteine-type endopeptidase activity"/>
    <property type="evidence" value="ECO:0007669"/>
    <property type="project" value="TreeGrafter"/>
</dbReference>
<dbReference type="GO" id="GO:0034727">
    <property type="term" value="P:piecemeal microautophagy of the nucleus"/>
    <property type="evidence" value="ECO:0007669"/>
    <property type="project" value="TreeGrafter"/>
</dbReference>
<evidence type="ECO:0000256" key="8">
    <source>
        <dbReference type="ARBA" id="ARBA00022927"/>
    </source>
</evidence>
<dbReference type="GO" id="GO:0035973">
    <property type="term" value="P:aggrephagy"/>
    <property type="evidence" value="ECO:0007669"/>
    <property type="project" value="TreeGrafter"/>
</dbReference>
<proteinExistence type="inferred from homology"/>
<dbReference type="PANTHER" id="PTHR22624">
    <property type="entry name" value="CYSTEINE PROTEASE ATG4"/>
    <property type="match status" value="1"/>
</dbReference>
<accession>A0A6S7FXK5</accession>
<dbReference type="SUPFAM" id="SSF54001">
    <property type="entry name" value="Cysteine proteinases"/>
    <property type="match status" value="1"/>
</dbReference>
<keyword evidence="5 11" id="KW-0645">Protease</keyword>
<comment type="subcellular location">
    <subcellularLocation>
        <location evidence="1 11">Cytoplasm</location>
    </subcellularLocation>
</comment>
<keyword evidence="13" id="KW-1185">Reference proteome</keyword>
<dbReference type="GO" id="GO:0016485">
    <property type="term" value="P:protein processing"/>
    <property type="evidence" value="ECO:0007669"/>
    <property type="project" value="TreeGrafter"/>
</dbReference>
<keyword evidence="3" id="KW-0813">Transport</keyword>
<dbReference type="GO" id="GO:0019786">
    <property type="term" value="F:protein-phosphatidylethanolamide deconjugating activity"/>
    <property type="evidence" value="ECO:0007669"/>
    <property type="project" value="InterPro"/>
</dbReference>
<evidence type="ECO:0000256" key="2">
    <source>
        <dbReference type="ARBA" id="ARBA00010958"/>
    </source>
</evidence>
<comment type="similarity">
    <text evidence="2 11">Belongs to the peptidase C54 family.</text>
</comment>
<evidence type="ECO:0000256" key="7">
    <source>
        <dbReference type="ARBA" id="ARBA00022807"/>
    </source>
</evidence>
<evidence type="ECO:0000256" key="5">
    <source>
        <dbReference type="ARBA" id="ARBA00022670"/>
    </source>
</evidence>
<dbReference type="EMBL" id="CACRXK020000805">
    <property type="protein sequence ID" value="CAB3984944.1"/>
    <property type="molecule type" value="Genomic_DNA"/>
</dbReference>
<evidence type="ECO:0000256" key="11">
    <source>
        <dbReference type="RuleBase" id="RU363115"/>
    </source>
</evidence>
<evidence type="ECO:0000313" key="13">
    <source>
        <dbReference type="Proteomes" id="UP001152795"/>
    </source>
</evidence>
<dbReference type="OrthoDB" id="2960936at2759"/>
<evidence type="ECO:0000256" key="6">
    <source>
        <dbReference type="ARBA" id="ARBA00022801"/>
    </source>
</evidence>
<evidence type="ECO:0000256" key="10">
    <source>
        <dbReference type="ARBA" id="ARBA00029362"/>
    </source>
</evidence>
<keyword evidence="7" id="KW-0788">Thiol protease</keyword>
<comment type="caution">
    <text evidence="12">The sequence shown here is derived from an EMBL/GenBank/DDBJ whole genome shotgun (WGS) entry which is preliminary data.</text>
</comment>
<keyword evidence="9 11" id="KW-0072">Autophagy</keyword>
<keyword evidence="4 11" id="KW-0963">Cytoplasm</keyword>
<dbReference type="InterPro" id="IPR005078">
    <property type="entry name" value="Peptidase_C54"/>
</dbReference>
<comment type="catalytic activity">
    <reaction evidence="10">
        <text>[protein]-C-terminal L-amino acid-glycyl-phosphatidylethanolamide + H2O = [protein]-C-terminal L-amino acid-glycine + a 1,2-diacyl-sn-glycero-3-phosphoethanolamine</text>
        <dbReference type="Rhea" id="RHEA:67548"/>
        <dbReference type="Rhea" id="RHEA-COMP:17323"/>
        <dbReference type="Rhea" id="RHEA-COMP:17324"/>
        <dbReference type="ChEBI" id="CHEBI:15377"/>
        <dbReference type="ChEBI" id="CHEBI:64612"/>
        <dbReference type="ChEBI" id="CHEBI:172940"/>
        <dbReference type="ChEBI" id="CHEBI:172941"/>
    </reaction>
    <physiologicalReaction direction="left-to-right" evidence="10">
        <dbReference type="Rhea" id="RHEA:67549"/>
    </physiologicalReaction>
</comment>
<dbReference type="AlphaFoldDB" id="A0A6S7FXK5"/>
<evidence type="ECO:0000256" key="3">
    <source>
        <dbReference type="ARBA" id="ARBA00022448"/>
    </source>
</evidence>